<reference evidence="3 4" key="1">
    <citation type="submission" date="2019-09" db="EMBL/GenBank/DDBJ databases">
        <title>Whole-genome sequence of the purple sulfur bacterium Thiohalocapsa marina DSM 19078.</title>
        <authorList>
            <person name="Kyndt J.A."/>
            <person name="Meyer T.E."/>
        </authorList>
    </citation>
    <scope>NUCLEOTIDE SEQUENCE [LARGE SCALE GENOMIC DNA]</scope>
    <source>
        <strain evidence="3 4">DSM 19078</strain>
    </source>
</reference>
<keyword evidence="4" id="KW-1185">Reference proteome</keyword>
<sequence>MTKNIGKQDRNIRYGVGAVMIVVGLLTQTWWLALIGLVPVGTAYMGSCPAYSALNIDTRKGGE</sequence>
<gene>
    <name evidence="3" type="ORF">F2Q65_08245</name>
</gene>
<dbReference type="AlphaFoldDB" id="A0A5M8FRR2"/>
<keyword evidence="1" id="KW-0812">Transmembrane</keyword>
<keyword evidence="1" id="KW-1133">Transmembrane helix</keyword>
<evidence type="ECO:0000313" key="4">
    <source>
        <dbReference type="Proteomes" id="UP000322981"/>
    </source>
</evidence>
<name>A0A5M8FRR2_9GAMM</name>
<dbReference type="OrthoDB" id="9804804at2"/>
<dbReference type="InterPro" id="IPR021309">
    <property type="entry name" value="YgaP-like_TM"/>
</dbReference>
<evidence type="ECO:0000256" key="1">
    <source>
        <dbReference type="SAM" id="Phobius"/>
    </source>
</evidence>
<accession>A0A5M8FRR2</accession>
<comment type="caution">
    <text evidence="3">The sequence shown here is derived from an EMBL/GenBank/DDBJ whole genome shotgun (WGS) entry which is preliminary data.</text>
</comment>
<dbReference type="Proteomes" id="UP000322981">
    <property type="component" value="Unassembled WGS sequence"/>
</dbReference>
<evidence type="ECO:0000259" key="2">
    <source>
        <dbReference type="Pfam" id="PF11127"/>
    </source>
</evidence>
<keyword evidence="1" id="KW-0472">Membrane</keyword>
<organism evidence="3 4">
    <name type="scientific">Thiohalocapsa marina</name>
    <dbReference type="NCBI Taxonomy" id="424902"/>
    <lineage>
        <taxon>Bacteria</taxon>
        <taxon>Pseudomonadati</taxon>
        <taxon>Pseudomonadota</taxon>
        <taxon>Gammaproteobacteria</taxon>
        <taxon>Chromatiales</taxon>
        <taxon>Chromatiaceae</taxon>
        <taxon>Thiohalocapsa</taxon>
    </lineage>
</organism>
<feature type="domain" description="Inner membrane protein YgaP-like transmembrane" evidence="2">
    <location>
        <begin position="1"/>
        <end position="60"/>
    </location>
</feature>
<proteinExistence type="predicted"/>
<protein>
    <submittedName>
        <fullName evidence="3">DUF2892 domain-containing protein</fullName>
    </submittedName>
</protein>
<evidence type="ECO:0000313" key="3">
    <source>
        <dbReference type="EMBL" id="KAA6185675.1"/>
    </source>
</evidence>
<dbReference type="RefSeq" id="WP_150092275.1">
    <property type="nucleotide sequence ID" value="NZ_JBFUOH010000003.1"/>
</dbReference>
<dbReference type="EMBL" id="VWXX01000008">
    <property type="protein sequence ID" value="KAA6185675.1"/>
    <property type="molecule type" value="Genomic_DNA"/>
</dbReference>
<dbReference type="Pfam" id="PF11127">
    <property type="entry name" value="YgaP-like_TM"/>
    <property type="match status" value="1"/>
</dbReference>
<feature type="transmembrane region" description="Helical" evidence="1">
    <location>
        <begin position="12"/>
        <end position="33"/>
    </location>
</feature>